<accession>A0A1I8PD69</accession>
<dbReference type="EnsemblMetazoa" id="SCAU006941-RA">
    <property type="protein sequence ID" value="SCAU006941-PA"/>
    <property type="gene ID" value="SCAU006941"/>
</dbReference>
<sequence>MYDQISVPCFSNHDLNYLAYDFDLREEEEDICYRDYGNLNYEHLVGMLYQVNWDDIFTLLTVDQQTAFMTDSILRLYDATVPMRMKMASAQTKPWFNSRIKVLIGDRDLV</sequence>
<dbReference type="AlphaFoldDB" id="A0A1I8PD69"/>
<dbReference type="VEuPathDB" id="VectorBase:SCAU006941"/>
<evidence type="ECO:0000313" key="2">
    <source>
        <dbReference type="Proteomes" id="UP000095300"/>
    </source>
</evidence>
<organism evidence="1 2">
    <name type="scientific">Stomoxys calcitrans</name>
    <name type="common">Stable fly</name>
    <name type="synonym">Conops calcitrans</name>
    <dbReference type="NCBI Taxonomy" id="35570"/>
    <lineage>
        <taxon>Eukaryota</taxon>
        <taxon>Metazoa</taxon>
        <taxon>Ecdysozoa</taxon>
        <taxon>Arthropoda</taxon>
        <taxon>Hexapoda</taxon>
        <taxon>Insecta</taxon>
        <taxon>Pterygota</taxon>
        <taxon>Neoptera</taxon>
        <taxon>Endopterygota</taxon>
        <taxon>Diptera</taxon>
        <taxon>Brachycera</taxon>
        <taxon>Muscomorpha</taxon>
        <taxon>Muscoidea</taxon>
        <taxon>Muscidae</taxon>
        <taxon>Stomoxys</taxon>
    </lineage>
</organism>
<keyword evidence="2" id="KW-1185">Reference proteome</keyword>
<gene>
    <name evidence="1" type="primary">106094349</name>
</gene>
<name>A0A1I8PD69_STOCA</name>
<proteinExistence type="predicted"/>
<dbReference type="Proteomes" id="UP000095300">
    <property type="component" value="Unassembled WGS sequence"/>
</dbReference>
<reference evidence="1" key="1">
    <citation type="submission" date="2020-05" db="UniProtKB">
        <authorList>
            <consortium name="EnsemblMetazoa"/>
        </authorList>
    </citation>
    <scope>IDENTIFICATION</scope>
    <source>
        <strain evidence="1">USDA</strain>
    </source>
</reference>
<evidence type="ECO:0000313" key="1">
    <source>
        <dbReference type="EnsemblMetazoa" id="SCAU006941-PA"/>
    </source>
</evidence>
<protein>
    <submittedName>
        <fullName evidence="1">Uncharacterized protein</fullName>
    </submittedName>
</protein>